<feature type="transmembrane region" description="Helical" evidence="4">
    <location>
        <begin position="160"/>
        <end position="181"/>
    </location>
</feature>
<keyword evidence="3 4" id="KW-0472">Membrane</keyword>
<dbReference type="PANTHER" id="PTHR23531">
    <property type="entry name" value="QUINOLENE RESISTANCE PROTEIN NORA"/>
    <property type="match status" value="1"/>
</dbReference>
<dbReference type="InterPro" id="IPR036259">
    <property type="entry name" value="MFS_trans_sf"/>
</dbReference>
<reference evidence="6 9" key="3">
    <citation type="journal article" date="2024" name="Syst. Appl. Microbiol.">
        <title>Evidence for the occurrence of Acinetobacter faecalis in cattle feces and its emended description.</title>
        <authorList>
            <person name="Kyselkova M."/>
            <person name="Xanthopoulou K."/>
            <person name="Shestivska V."/>
            <person name="Spanelova P."/>
            <person name="Maixnerova M."/>
            <person name="Higgins P.G."/>
            <person name="Nemec A."/>
        </authorList>
    </citation>
    <scope>NUCLEOTIDE SEQUENCE [LARGE SCALE GENOMIC DNA]</scope>
    <source>
        <strain evidence="6 9">ANC 7225</strain>
    </source>
</reference>
<dbReference type="Proteomes" id="UP001284094">
    <property type="component" value="Unassembled WGS sequence"/>
</dbReference>
<dbReference type="InterPro" id="IPR052714">
    <property type="entry name" value="MFS_Exporter"/>
</dbReference>
<accession>A0A6L6GEE7</accession>
<keyword evidence="9" id="KW-1185">Reference proteome</keyword>
<feature type="transmembrane region" description="Helical" evidence="4">
    <location>
        <begin position="73"/>
        <end position="91"/>
    </location>
</feature>
<feature type="transmembrane region" description="Helical" evidence="4">
    <location>
        <begin position="214"/>
        <end position="239"/>
    </location>
</feature>
<evidence type="ECO:0000313" key="6">
    <source>
        <dbReference type="EMBL" id="MDY6550032.1"/>
    </source>
</evidence>
<dbReference type="Gene3D" id="1.20.1250.20">
    <property type="entry name" value="MFS general substrate transporter like domains"/>
    <property type="match status" value="1"/>
</dbReference>
<evidence type="ECO:0000256" key="2">
    <source>
        <dbReference type="ARBA" id="ARBA00022989"/>
    </source>
</evidence>
<evidence type="ECO:0000256" key="3">
    <source>
        <dbReference type="ARBA" id="ARBA00023136"/>
    </source>
</evidence>
<feature type="transmembrane region" description="Helical" evidence="4">
    <location>
        <begin position="132"/>
        <end position="154"/>
    </location>
</feature>
<dbReference type="CDD" id="cd06174">
    <property type="entry name" value="MFS"/>
    <property type="match status" value="1"/>
</dbReference>
<reference evidence="6" key="2">
    <citation type="submission" date="2023-11" db="EMBL/GenBank/DDBJ databases">
        <authorList>
            <person name="Kyselkova M."/>
            <person name="Xanthopoulou K."/>
            <person name="Shestivska V."/>
            <person name="Spanelova P."/>
            <person name="Maixnerova M."/>
            <person name="Higgins P.G."/>
            <person name="Nemec A."/>
        </authorList>
    </citation>
    <scope>NUCLEOTIDE SEQUENCE</scope>
    <source>
        <strain evidence="6">ANC 7225</strain>
    </source>
</reference>
<name>A0A6L6GEE7_9GAMM</name>
<keyword evidence="2 4" id="KW-1133">Transmembrane helix</keyword>
<dbReference type="InterPro" id="IPR020846">
    <property type="entry name" value="MFS_dom"/>
</dbReference>
<sequence>MSKLSIRDLWVILAGYLAAIHMGKLSVVLPILQKDLNLTLTQAGLSLSIVQGAGMLFALSIGAFSEKLGLKRCLVFALIIMGLSSLAGPWLDTVTLLYFFRFLEGIGFLTISLCAPAILKRISKPETISFKMGLWSSYMGLGISFAVFTIPLLLEYLTWQNIWVILGISCFVIALIIQLFLNIDHSPQTIKSPVPATKDSLWQIIRITLTHPPIICLAIAFACYTSQWIAVTGFLPSIYVENGLSLKTAGLLVSLVVLANLGGTFGAGMLLQKGWTTQKLLIIGFIGMFITSILTFTTNDWLAFEIQFLSAVLFSMIGGVIPTTILSMTLHYTPHINAAAASVGLLLQCSASAQFFIPLFSAAFVSATHTWASMSIMTSLLCLLGLLIMSLFFKRYAK</sequence>
<feature type="domain" description="Major facilitator superfamily (MFS) profile" evidence="5">
    <location>
        <begin position="7"/>
        <end position="397"/>
    </location>
</feature>
<dbReference type="EMBL" id="WLYL01000014">
    <property type="protein sequence ID" value="MTD11032.1"/>
    <property type="molecule type" value="Genomic_DNA"/>
</dbReference>
<evidence type="ECO:0000256" key="1">
    <source>
        <dbReference type="ARBA" id="ARBA00022692"/>
    </source>
</evidence>
<dbReference type="PANTHER" id="PTHR23531:SF1">
    <property type="entry name" value="QUINOLENE RESISTANCE PROTEIN NORA"/>
    <property type="match status" value="1"/>
</dbReference>
<evidence type="ECO:0000256" key="4">
    <source>
        <dbReference type="SAM" id="Phobius"/>
    </source>
</evidence>
<feature type="transmembrane region" description="Helical" evidence="4">
    <location>
        <begin position="44"/>
        <end position="64"/>
    </location>
</feature>
<evidence type="ECO:0000313" key="7">
    <source>
        <dbReference type="EMBL" id="MTD11032.1"/>
    </source>
</evidence>
<evidence type="ECO:0000313" key="9">
    <source>
        <dbReference type="Proteomes" id="UP001284094"/>
    </source>
</evidence>
<comment type="caution">
    <text evidence="7">The sequence shown here is derived from an EMBL/GenBank/DDBJ whole genome shotgun (WGS) entry which is preliminary data.</text>
</comment>
<dbReference type="PROSITE" id="PS50850">
    <property type="entry name" value="MFS"/>
    <property type="match status" value="1"/>
</dbReference>
<proteinExistence type="predicted"/>
<evidence type="ECO:0000259" key="5">
    <source>
        <dbReference type="PROSITE" id="PS50850"/>
    </source>
</evidence>
<keyword evidence="1 4" id="KW-0812">Transmembrane</keyword>
<dbReference type="GO" id="GO:0022857">
    <property type="term" value="F:transmembrane transporter activity"/>
    <property type="evidence" value="ECO:0007669"/>
    <property type="project" value="InterPro"/>
</dbReference>
<feature type="transmembrane region" description="Helical" evidence="4">
    <location>
        <begin position="371"/>
        <end position="393"/>
    </location>
</feature>
<dbReference type="RefSeq" id="WP_154772641.1">
    <property type="nucleotide sequence ID" value="NZ_JAXHPM010000017.1"/>
</dbReference>
<feature type="transmembrane region" description="Helical" evidence="4">
    <location>
        <begin position="304"/>
        <end position="326"/>
    </location>
</feature>
<protein>
    <submittedName>
        <fullName evidence="7">MFS transporter</fullName>
    </submittedName>
</protein>
<feature type="transmembrane region" description="Helical" evidence="4">
    <location>
        <begin position="251"/>
        <end position="271"/>
    </location>
</feature>
<organism evidence="7 8">
    <name type="scientific">Acinetobacter faecalis</name>
    <dbReference type="NCBI Taxonomy" id="2665161"/>
    <lineage>
        <taxon>Bacteria</taxon>
        <taxon>Pseudomonadati</taxon>
        <taxon>Pseudomonadota</taxon>
        <taxon>Gammaproteobacteria</taxon>
        <taxon>Moraxellales</taxon>
        <taxon>Moraxellaceae</taxon>
        <taxon>Acinetobacter</taxon>
    </lineage>
</organism>
<dbReference type="AlphaFoldDB" id="A0A6L6GEE7"/>
<dbReference type="Proteomes" id="UP000473854">
    <property type="component" value="Unassembled WGS sequence"/>
</dbReference>
<dbReference type="SUPFAM" id="SSF103473">
    <property type="entry name" value="MFS general substrate transporter"/>
    <property type="match status" value="1"/>
</dbReference>
<feature type="transmembrane region" description="Helical" evidence="4">
    <location>
        <begin position="9"/>
        <end position="32"/>
    </location>
</feature>
<dbReference type="EMBL" id="JAXHPO010000013">
    <property type="protein sequence ID" value="MDY6550032.1"/>
    <property type="molecule type" value="Genomic_DNA"/>
</dbReference>
<feature type="transmembrane region" description="Helical" evidence="4">
    <location>
        <begin position="338"/>
        <end position="365"/>
    </location>
</feature>
<feature type="transmembrane region" description="Helical" evidence="4">
    <location>
        <begin position="280"/>
        <end position="298"/>
    </location>
</feature>
<evidence type="ECO:0000313" key="8">
    <source>
        <dbReference type="Proteomes" id="UP000473854"/>
    </source>
</evidence>
<dbReference type="Pfam" id="PF07690">
    <property type="entry name" value="MFS_1"/>
    <property type="match status" value="1"/>
</dbReference>
<gene>
    <name evidence="7" type="ORF">GIX10_06205</name>
    <name evidence="6" type="ORF">SKM48_04510</name>
</gene>
<dbReference type="InterPro" id="IPR011701">
    <property type="entry name" value="MFS"/>
</dbReference>
<reference evidence="7 8" key="1">
    <citation type="submission" date="2019-11" db="EMBL/GenBank/DDBJ databases">
        <authorList>
            <person name="An D."/>
        </authorList>
    </citation>
    <scope>NUCLEOTIDE SEQUENCE [LARGE SCALE GENOMIC DNA]</scope>
    <source>
        <strain evidence="7 8">YIM 103518</strain>
    </source>
</reference>
<feature type="transmembrane region" description="Helical" evidence="4">
    <location>
        <begin position="97"/>
        <end position="120"/>
    </location>
</feature>